<organism evidence="8 9">
    <name type="scientific">Mus caroli</name>
    <name type="common">Ryukyu mouse</name>
    <name type="synonym">Ricefield mouse</name>
    <dbReference type="NCBI Taxonomy" id="10089"/>
    <lineage>
        <taxon>Eukaryota</taxon>
        <taxon>Metazoa</taxon>
        <taxon>Chordata</taxon>
        <taxon>Craniata</taxon>
        <taxon>Vertebrata</taxon>
        <taxon>Euteleostomi</taxon>
        <taxon>Mammalia</taxon>
        <taxon>Eutheria</taxon>
        <taxon>Euarchontoglires</taxon>
        <taxon>Glires</taxon>
        <taxon>Rodentia</taxon>
        <taxon>Myomorpha</taxon>
        <taxon>Muroidea</taxon>
        <taxon>Muridae</taxon>
        <taxon>Murinae</taxon>
        <taxon>Mus</taxon>
        <taxon>Mus</taxon>
    </lineage>
</organism>
<evidence type="ECO:0000313" key="9">
    <source>
        <dbReference type="RefSeq" id="XP_021008291.1"/>
    </source>
</evidence>
<dbReference type="CDD" id="cd00086">
    <property type="entry name" value="homeodomain"/>
    <property type="match status" value="1"/>
</dbReference>
<evidence type="ECO:0000259" key="7">
    <source>
        <dbReference type="PROSITE" id="PS50071"/>
    </source>
</evidence>
<feature type="compositionally biased region" description="Basic and acidic residues" evidence="6">
    <location>
        <begin position="92"/>
        <end position="105"/>
    </location>
</feature>
<evidence type="ECO:0000313" key="8">
    <source>
        <dbReference type="Proteomes" id="UP000515126"/>
    </source>
</evidence>
<evidence type="ECO:0000256" key="3">
    <source>
        <dbReference type="ARBA" id="ARBA00023242"/>
    </source>
</evidence>
<dbReference type="Proteomes" id="UP000515126">
    <property type="component" value="Chromosome X"/>
</dbReference>
<dbReference type="Pfam" id="PF00046">
    <property type="entry name" value="Homeodomain"/>
    <property type="match status" value="1"/>
</dbReference>
<dbReference type="AlphaFoldDB" id="A0A6P5P394"/>
<feature type="compositionally biased region" description="Gly residues" evidence="6">
    <location>
        <begin position="52"/>
        <end position="62"/>
    </location>
</feature>
<dbReference type="SUPFAM" id="SSF46689">
    <property type="entry name" value="Homeodomain-like"/>
    <property type="match status" value="1"/>
</dbReference>
<gene>
    <name evidence="9" type="primary">LOC110286162</name>
</gene>
<keyword evidence="2 4" id="KW-0371">Homeobox</keyword>
<protein>
    <submittedName>
        <fullName evidence="9">Rhox homeobox family member 2-like</fullName>
    </submittedName>
</protein>
<feature type="compositionally biased region" description="Polar residues" evidence="6">
    <location>
        <begin position="1"/>
        <end position="13"/>
    </location>
</feature>
<proteinExistence type="predicted"/>
<evidence type="ECO:0000256" key="6">
    <source>
        <dbReference type="SAM" id="MobiDB-lite"/>
    </source>
</evidence>
<comment type="subcellular location">
    <subcellularLocation>
        <location evidence="4 5">Nucleus</location>
    </subcellularLocation>
</comment>
<evidence type="ECO:0000256" key="5">
    <source>
        <dbReference type="RuleBase" id="RU000682"/>
    </source>
</evidence>
<dbReference type="KEGG" id="mcal:110286162"/>
<dbReference type="InterPro" id="IPR009057">
    <property type="entry name" value="Homeodomain-like_sf"/>
</dbReference>
<dbReference type="GO" id="GO:0005634">
    <property type="term" value="C:nucleus"/>
    <property type="evidence" value="ECO:0007669"/>
    <property type="project" value="UniProtKB-SubCell"/>
</dbReference>
<accession>A0A6P5P394</accession>
<keyword evidence="1 4" id="KW-0238">DNA-binding</keyword>
<dbReference type="PANTHER" id="PTHR47465">
    <property type="entry name" value="MCG113260-RELATED-RELATED"/>
    <property type="match status" value="1"/>
</dbReference>
<dbReference type="GO" id="GO:0003677">
    <property type="term" value="F:DNA binding"/>
    <property type="evidence" value="ECO:0007669"/>
    <property type="project" value="UniProtKB-UniRule"/>
</dbReference>
<dbReference type="InterPro" id="IPR001356">
    <property type="entry name" value="HD"/>
</dbReference>
<dbReference type="SMART" id="SM00389">
    <property type="entry name" value="HOX"/>
    <property type="match status" value="1"/>
</dbReference>
<evidence type="ECO:0000256" key="4">
    <source>
        <dbReference type="PROSITE-ProRule" id="PRU00108"/>
    </source>
</evidence>
<dbReference type="PANTHER" id="PTHR47465:SF2">
    <property type="entry name" value="HOMEOBOX PROTEIN GPBOX-RELATED"/>
    <property type="match status" value="1"/>
</dbReference>
<evidence type="ECO:0000256" key="1">
    <source>
        <dbReference type="ARBA" id="ARBA00023125"/>
    </source>
</evidence>
<feature type="region of interest" description="Disordered" evidence="6">
    <location>
        <begin position="1"/>
        <end position="155"/>
    </location>
</feature>
<keyword evidence="3 4" id="KW-0539">Nucleus</keyword>
<feature type="DNA-binding region" description="Homeobox" evidence="4">
    <location>
        <begin position="151"/>
        <end position="210"/>
    </location>
</feature>
<feature type="compositionally biased region" description="Low complexity" evidence="6">
    <location>
        <begin position="63"/>
        <end position="77"/>
    </location>
</feature>
<reference evidence="9" key="1">
    <citation type="submission" date="2025-08" db="UniProtKB">
        <authorList>
            <consortium name="RefSeq"/>
        </authorList>
    </citation>
    <scope>IDENTIFICATION</scope>
</reference>
<name>A0A6P5P394_MUSCR</name>
<feature type="domain" description="Homeobox" evidence="7">
    <location>
        <begin position="149"/>
        <end position="209"/>
    </location>
</feature>
<evidence type="ECO:0000256" key="2">
    <source>
        <dbReference type="ARBA" id="ARBA00023155"/>
    </source>
</evidence>
<sequence>METPQDNLQSIQKPPSLGAEEDQEPQPGGKAVVSEAGEEGIDKKERVMSGLAQGGLDQGDGAQGEVAGGEQAQEEPAPLSPAQEATGGGEEGENKEGEMEGRHAGDGASGPEDDNIQEEGGENRDQQPPQQEAASPEGMRNPQAGNSLAHQRTRRIRFTHSQLRDLERLFQENRFPSLRVRRDLARWMGVDESDVQEWFKMRRALFRRHSRLMMFCELPPITENNSP</sequence>
<keyword evidence="8" id="KW-1185">Reference proteome</keyword>
<dbReference type="PROSITE" id="PS50071">
    <property type="entry name" value="HOMEOBOX_2"/>
    <property type="match status" value="1"/>
</dbReference>
<feature type="compositionally biased region" description="Acidic residues" evidence="6">
    <location>
        <begin position="111"/>
        <end position="120"/>
    </location>
</feature>
<dbReference type="RefSeq" id="XP_021008291.1">
    <property type="nucleotide sequence ID" value="XM_021152632.1"/>
</dbReference>
<dbReference type="Gene3D" id="1.10.10.60">
    <property type="entry name" value="Homeodomain-like"/>
    <property type="match status" value="1"/>
</dbReference>
<dbReference type="GeneID" id="110286162"/>